<comment type="caution">
    <text evidence="1">The sequence shown here is derived from an EMBL/GenBank/DDBJ whole genome shotgun (WGS) entry which is preliminary data.</text>
</comment>
<evidence type="ECO:0000313" key="2">
    <source>
        <dbReference type="Proteomes" id="UP001187192"/>
    </source>
</evidence>
<dbReference type="Proteomes" id="UP001187192">
    <property type="component" value="Unassembled WGS sequence"/>
</dbReference>
<name>A0AA88DSY4_FICCA</name>
<protein>
    <submittedName>
        <fullName evidence="1">Uncharacterized protein</fullName>
    </submittedName>
</protein>
<gene>
    <name evidence="1" type="ORF">TIFTF001_030189</name>
</gene>
<proteinExistence type="predicted"/>
<keyword evidence="2" id="KW-1185">Reference proteome</keyword>
<organism evidence="1 2">
    <name type="scientific">Ficus carica</name>
    <name type="common">Common fig</name>
    <dbReference type="NCBI Taxonomy" id="3494"/>
    <lineage>
        <taxon>Eukaryota</taxon>
        <taxon>Viridiplantae</taxon>
        <taxon>Streptophyta</taxon>
        <taxon>Embryophyta</taxon>
        <taxon>Tracheophyta</taxon>
        <taxon>Spermatophyta</taxon>
        <taxon>Magnoliopsida</taxon>
        <taxon>eudicotyledons</taxon>
        <taxon>Gunneridae</taxon>
        <taxon>Pentapetalae</taxon>
        <taxon>rosids</taxon>
        <taxon>fabids</taxon>
        <taxon>Rosales</taxon>
        <taxon>Moraceae</taxon>
        <taxon>Ficeae</taxon>
        <taxon>Ficus</taxon>
    </lineage>
</organism>
<accession>A0AA88DSY4</accession>
<dbReference type="EMBL" id="BTGU01000106">
    <property type="protein sequence ID" value="GMN61110.1"/>
    <property type="molecule type" value="Genomic_DNA"/>
</dbReference>
<reference evidence="1" key="1">
    <citation type="submission" date="2023-07" db="EMBL/GenBank/DDBJ databases">
        <title>draft genome sequence of fig (Ficus carica).</title>
        <authorList>
            <person name="Takahashi T."/>
            <person name="Nishimura K."/>
        </authorList>
    </citation>
    <scope>NUCLEOTIDE SEQUENCE</scope>
</reference>
<dbReference type="AlphaFoldDB" id="A0AA88DSY4"/>
<sequence length="189" mass="20668">MDEVCVFVKYNGQGDGTLRYVGGEIKGILVPVTATYVGLIELVRSVIGIRDLDKTIVMRYAVELGMPPMSLRPKRCHRSNLIIFPSRPPHIPSPTVDLDLHTEDGIEKQHQLLNNDLCTDHDDYNAGELNVANAARHSNEKSIAASIGAHSIVITTRTQSVNVPSSDSLSSSVVVADFISVTMPRNCIF</sequence>
<evidence type="ECO:0000313" key="1">
    <source>
        <dbReference type="EMBL" id="GMN61110.1"/>
    </source>
</evidence>